<evidence type="ECO:0000313" key="7">
    <source>
        <dbReference type="EMBL" id="MEL0617722.1"/>
    </source>
</evidence>
<gene>
    <name evidence="7" type="ORF">V6243_12895</name>
</gene>
<dbReference type="PROSITE" id="PS50887">
    <property type="entry name" value="GGDEF"/>
    <property type="match status" value="1"/>
</dbReference>
<dbReference type="RefSeq" id="WP_271303382.1">
    <property type="nucleotide sequence ID" value="NZ_JAUOSQ010000014.1"/>
</dbReference>
<feature type="transmembrane region" description="Helical" evidence="1">
    <location>
        <begin position="6"/>
        <end position="29"/>
    </location>
</feature>
<reference evidence="7 8" key="1">
    <citation type="submission" date="2024-02" db="EMBL/GenBank/DDBJ databases">
        <title>Bacteria isolated from the canopy kelp, Nereocystis luetkeana.</title>
        <authorList>
            <person name="Pfister C.A."/>
            <person name="Younker I.T."/>
            <person name="Light S.H."/>
        </authorList>
    </citation>
    <scope>NUCLEOTIDE SEQUENCE [LARGE SCALE GENOMIC DNA]</scope>
    <source>
        <strain evidence="7 8">TI.5.07</strain>
    </source>
</reference>
<protein>
    <submittedName>
        <fullName evidence="7">EAL domain-containing protein</fullName>
    </submittedName>
</protein>
<dbReference type="SUPFAM" id="SSF141868">
    <property type="entry name" value="EAL domain-like"/>
    <property type="match status" value="1"/>
</dbReference>
<feature type="transmembrane region" description="Helical" evidence="1">
    <location>
        <begin position="76"/>
        <end position="96"/>
    </location>
</feature>
<dbReference type="InterPro" id="IPR005330">
    <property type="entry name" value="MHYT_dom"/>
</dbReference>
<dbReference type="PROSITE" id="PS50883">
    <property type="entry name" value="EAL"/>
    <property type="match status" value="1"/>
</dbReference>
<dbReference type="InterPro" id="IPR035919">
    <property type="entry name" value="EAL_sf"/>
</dbReference>
<dbReference type="Pfam" id="PF08448">
    <property type="entry name" value="PAS_4"/>
    <property type="match status" value="1"/>
</dbReference>
<dbReference type="Gene3D" id="3.30.450.20">
    <property type="entry name" value="PAS domain"/>
    <property type="match status" value="1"/>
</dbReference>
<dbReference type="Pfam" id="PF00990">
    <property type="entry name" value="GGDEF"/>
    <property type="match status" value="1"/>
</dbReference>
<feature type="domain" description="EAL" evidence="4">
    <location>
        <begin position="569"/>
        <end position="824"/>
    </location>
</feature>
<dbReference type="InterPro" id="IPR000014">
    <property type="entry name" value="PAS"/>
</dbReference>
<dbReference type="InterPro" id="IPR000700">
    <property type="entry name" value="PAS-assoc_C"/>
</dbReference>
<organism evidence="7 8">
    <name type="scientific">Cobetia marina</name>
    <name type="common">Deleya marina</name>
    <dbReference type="NCBI Taxonomy" id="28258"/>
    <lineage>
        <taxon>Bacteria</taxon>
        <taxon>Pseudomonadati</taxon>
        <taxon>Pseudomonadota</taxon>
        <taxon>Gammaproteobacteria</taxon>
        <taxon>Oceanospirillales</taxon>
        <taxon>Halomonadaceae</taxon>
        <taxon>Cobetia</taxon>
    </lineage>
</organism>
<proteinExistence type="predicted"/>
<keyword evidence="1" id="KW-1133">Transmembrane helix</keyword>
<keyword evidence="1" id="KW-0812">Transmembrane</keyword>
<dbReference type="NCBIfam" id="TIGR00229">
    <property type="entry name" value="sensory_box"/>
    <property type="match status" value="1"/>
</dbReference>
<dbReference type="InterPro" id="IPR001633">
    <property type="entry name" value="EAL_dom"/>
</dbReference>
<name>A0ABU9GHY1_COBMA</name>
<sequence length="834" mass="91489">MHGSYSPSLVLLSILVAVLASHAALQLIRQVALSVSRASRLGWLLGGALAMGLGIWSMHFIGMLAYDIGTSVTYEWGLTLLSMMVAVLSSGLALWANTLSRLTLPWLFGSGAVMGGGIASMHYLGMAAMQMPMAYRYDAPLLGLSILVAVIASTAALWLGGLFLHQRRPRRSYQALAALLMGGAIAGMHYLGMAAMEVVPDSVMPAPPLRSGGGQHVWLAVILGVASLAVLGLTLLALKAESRVRRSRHYRARLSGLLEYRTRELRHERDQVTVMLDSIDEGVISLDREGMIRHINPIAAELCGWDPALARGRPWARILQLRHEGSLHMMDTHLDVVLSRGEVVHMANQTLLVARDGSECAIELKASPVRARNDEVEGAVLVFRDISYRQAMIRRLDFQAHHDSLTGLQNRSAFDDALGASLEDGDLHQLLYLDLDFFKVINDTCGHAAGDTVLREIAHLMREQIRDSDVLARLGGDEFAVILYRCNREQALERASRLCSTIADYRYLEDGRQFQLGVSIGLASITGSAPATEVLRQADAACYMAKQNGRNQVHAYHEEDAGLERAQRELQWLPLLQEALEKRFFTLYIQPIESLCRPSSGPYYEVLLRYVNAEGEHMTPAHFMGTAERFGLMPAIDVWVVTEALQVLKSNDGRIEEDAILAINLSGQSLSDMPLRDQLITMIEESGVAPERLCFEITETAAISNLAQAREFIRGIRRLGCSFSLDDFGSGMSSFAYLKELPVNQLKIDGAFVRNLTRDSLDAAIVSAICRICAQMGIVTIAEYVERRDLLPALEQIGVDLVQGYGIGRPQPLGGVLLTSGPRRDNGPAASLQG</sequence>
<dbReference type="SMART" id="SM00091">
    <property type="entry name" value="PAS"/>
    <property type="match status" value="1"/>
</dbReference>
<feature type="transmembrane region" description="Helical" evidence="1">
    <location>
        <begin position="176"/>
        <end position="196"/>
    </location>
</feature>
<feature type="domain" description="MHYT" evidence="6">
    <location>
        <begin position="5"/>
        <end position="199"/>
    </location>
</feature>
<feature type="transmembrane region" description="Helical" evidence="1">
    <location>
        <begin position="103"/>
        <end position="124"/>
    </location>
</feature>
<dbReference type="SMART" id="SM00086">
    <property type="entry name" value="PAC"/>
    <property type="match status" value="1"/>
</dbReference>
<dbReference type="InterPro" id="IPR013656">
    <property type="entry name" value="PAS_4"/>
</dbReference>
<dbReference type="SUPFAM" id="SSF55073">
    <property type="entry name" value="Nucleotide cyclase"/>
    <property type="match status" value="1"/>
</dbReference>
<dbReference type="InterPro" id="IPR029787">
    <property type="entry name" value="Nucleotide_cyclase"/>
</dbReference>
<comment type="caution">
    <text evidence="7">The sequence shown here is derived from an EMBL/GenBank/DDBJ whole genome shotgun (WGS) entry which is preliminary data.</text>
</comment>
<dbReference type="SMART" id="SM00267">
    <property type="entry name" value="GGDEF"/>
    <property type="match status" value="1"/>
</dbReference>
<feature type="domain" description="PAC" evidence="3">
    <location>
        <begin position="346"/>
        <end position="398"/>
    </location>
</feature>
<feature type="domain" description="PAS" evidence="2">
    <location>
        <begin position="268"/>
        <end position="341"/>
    </location>
</feature>
<dbReference type="InterPro" id="IPR000160">
    <property type="entry name" value="GGDEF_dom"/>
</dbReference>
<dbReference type="NCBIfam" id="TIGR00254">
    <property type="entry name" value="GGDEF"/>
    <property type="match status" value="1"/>
</dbReference>
<evidence type="ECO:0000259" key="2">
    <source>
        <dbReference type="PROSITE" id="PS50112"/>
    </source>
</evidence>
<evidence type="ECO:0000256" key="1">
    <source>
        <dbReference type="PROSITE-ProRule" id="PRU00244"/>
    </source>
</evidence>
<dbReference type="Gene3D" id="3.30.70.270">
    <property type="match status" value="1"/>
</dbReference>
<dbReference type="PANTHER" id="PTHR44757">
    <property type="entry name" value="DIGUANYLATE CYCLASE DGCP"/>
    <property type="match status" value="1"/>
</dbReference>
<evidence type="ECO:0000259" key="4">
    <source>
        <dbReference type="PROSITE" id="PS50883"/>
    </source>
</evidence>
<dbReference type="CDD" id="cd00130">
    <property type="entry name" value="PAS"/>
    <property type="match status" value="1"/>
</dbReference>
<dbReference type="EMBL" id="JBAKAP010000014">
    <property type="protein sequence ID" value="MEL0617722.1"/>
    <property type="molecule type" value="Genomic_DNA"/>
</dbReference>
<dbReference type="Proteomes" id="UP001378242">
    <property type="component" value="Unassembled WGS sequence"/>
</dbReference>
<evidence type="ECO:0000259" key="6">
    <source>
        <dbReference type="PROSITE" id="PS50924"/>
    </source>
</evidence>
<dbReference type="InterPro" id="IPR043128">
    <property type="entry name" value="Rev_trsase/Diguanyl_cyclase"/>
</dbReference>
<dbReference type="InterPro" id="IPR035965">
    <property type="entry name" value="PAS-like_dom_sf"/>
</dbReference>
<dbReference type="Pfam" id="PF03707">
    <property type="entry name" value="MHYT"/>
    <property type="match status" value="3"/>
</dbReference>
<feature type="transmembrane region" description="Helical" evidence="1">
    <location>
        <begin position="216"/>
        <end position="238"/>
    </location>
</feature>
<dbReference type="CDD" id="cd01948">
    <property type="entry name" value="EAL"/>
    <property type="match status" value="1"/>
</dbReference>
<dbReference type="PROSITE" id="PS50924">
    <property type="entry name" value="MHYT"/>
    <property type="match status" value="1"/>
</dbReference>
<accession>A0ABU9GHY1</accession>
<keyword evidence="1" id="KW-0472">Membrane</keyword>
<dbReference type="PROSITE" id="PS50112">
    <property type="entry name" value="PAS"/>
    <property type="match status" value="1"/>
</dbReference>
<evidence type="ECO:0000313" key="8">
    <source>
        <dbReference type="Proteomes" id="UP001378242"/>
    </source>
</evidence>
<feature type="transmembrane region" description="Helical" evidence="1">
    <location>
        <begin position="144"/>
        <end position="164"/>
    </location>
</feature>
<dbReference type="SMART" id="SM00052">
    <property type="entry name" value="EAL"/>
    <property type="match status" value="1"/>
</dbReference>
<dbReference type="PANTHER" id="PTHR44757:SF4">
    <property type="entry name" value="DIGUANYLATE CYCLASE DGCE-RELATED"/>
    <property type="match status" value="1"/>
</dbReference>
<dbReference type="CDD" id="cd01949">
    <property type="entry name" value="GGDEF"/>
    <property type="match status" value="1"/>
</dbReference>
<keyword evidence="8" id="KW-1185">Reference proteome</keyword>
<dbReference type="Pfam" id="PF00563">
    <property type="entry name" value="EAL"/>
    <property type="match status" value="1"/>
</dbReference>
<evidence type="ECO:0000259" key="3">
    <source>
        <dbReference type="PROSITE" id="PS50113"/>
    </source>
</evidence>
<dbReference type="InterPro" id="IPR052155">
    <property type="entry name" value="Biofilm_reg_signaling"/>
</dbReference>
<feature type="domain" description="GGDEF" evidence="5">
    <location>
        <begin position="426"/>
        <end position="558"/>
    </location>
</feature>
<dbReference type="SUPFAM" id="SSF55785">
    <property type="entry name" value="PYP-like sensor domain (PAS domain)"/>
    <property type="match status" value="1"/>
</dbReference>
<dbReference type="InterPro" id="IPR001610">
    <property type="entry name" value="PAC"/>
</dbReference>
<feature type="transmembrane region" description="Helical" evidence="1">
    <location>
        <begin position="41"/>
        <end position="64"/>
    </location>
</feature>
<evidence type="ECO:0000259" key="5">
    <source>
        <dbReference type="PROSITE" id="PS50887"/>
    </source>
</evidence>
<dbReference type="Gene3D" id="3.20.20.450">
    <property type="entry name" value="EAL domain"/>
    <property type="match status" value="1"/>
</dbReference>
<dbReference type="PROSITE" id="PS50113">
    <property type="entry name" value="PAC"/>
    <property type="match status" value="1"/>
</dbReference>